<dbReference type="NCBIfam" id="NF001591">
    <property type="entry name" value="PRK00393.1"/>
    <property type="match status" value="1"/>
</dbReference>
<keyword evidence="9 20" id="KW-0479">Metal-binding</keyword>
<accession>A0A0R2D3F5</accession>
<evidence type="ECO:0000256" key="11">
    <source>
        <dbReference type="ARBA" id="ARBA00022801"/>
    </source>
</evidence>
<dbReference type="InterPro" id="IPR032677">
    <property type="entry name" value="GTP_cyclohydro_II"/>
</dbReference>
<evidence type="ECO:0000256" key="2">
    <source>
        <dbReference type="ARBA" id="ARBA00001936"/>
    </source>
</evidence>
<dbReference type="PIRSF" id="PIRSF001259">
    <property type="entry name" value="RibA"/>
    <property type="match status" value="1"/>
</dbReference>
<dbReference type="PATRIC" id="fig|1423796.3.peg.1312"/>
<evidence type="ECO:0000256" key="19">
    <source>
        <dbReference type="ARBA" id="ARBA00049295"/>
    </source>
</evidence>
<sequence>MLNQKIEHAVAALKAGKLIIVADNEDREAEGDMIGLASQVTPANVNFMTKHARGLLCAPVTQQLAQQLDLHPMTTHGNDAFGTAFTISVDHRSTSTGISAFDRAQTIAKLADDTSQAADFYRPGHVFPLIAKAGGVRERGGHTEAAIDLAKLAGEQAAYICEVLQDDGHMARRPTLKQLAQRWQLDFITIAELREYLASRQQKPEVSVKLPNRYGKFQLSLYLDDKGKEQLVLSLGDLKHAKAPLIRIQSECLTGDVFGSHRCDCGEQLDLAMKEIAAAGAGAVLYLRQEGRGIGLLDKLRAYHLQEQGLDTYDANVALGFPADARHYAVAAWLLKNEGVSKIKLLTNNPDKITQLEQNGIEVVARQPLQTTVYQENKRYLQTKKVKFHQLLSL</sequence>
<feature type="binding site" evidence="20">
    <location>
        <position position="347"/>
    </location>
    <ligand>
        <name>GTP</name>
        <dbReference type="ChEBI" id="CHEBI:37565"/>
    </ligand>
</feature>
<dbReference type="GO" id="GO:0003935">
    <property type="term" value="F:GTP cyclohydrolase II activity"/>
    <property type="evidence" value="ECO:0007669"/>
    <property type="project" value="UniProtKB-UniRule"/>
</dbReference>
<evidence type="ECO:0000256" key="5">
    <source>
        <dbReference type="ARBA" id="ARBA00004853"/>
    </source>
</evidence>
<keyword evidence="23" id="KW-1185">Reference proteome</keyword>
<dbReference type="InterPro" id="IPR036144">
    <property type="entry name" value="RibA-like_sf"/>
</dbReference>
<evidence type="ECO:0000256" key="6">
    <source>
        <dbReference type="ARBA" id="ARBA00004904"/>
    </source>
</evidence>
<dbReference type="SUPFAM" id="SSF55821">
    <property type="entry name" value="YrdC/RibB"/>
    <property type="match status" value="1"/>
</dbReference>
<dbReference type="STRING" id="1423796.FC24_GL001286"/>
<keyword evidence="17" id="KW-0511">Multifunctional enzyme</keyword>
<evidence type="ECO:0000256" key="16">
    <source>
        <dbReference type="ARBA" id="ARBA00023239"/>
    </source>
</evidence>
<evidence type="ECO:0000256" key="4">
    <source>
        <dbReference type="ARBA" id="ARBA00002284"/>
    </source>
</evidence>
<protein>
    <recommendedName>
        <fullName evidence="20">GTP cyclohydrolase-2</fullName>
        <ecNumber evidence="20">3.5.4.25</ecNumber>
    </recommendedName>
    <alternativeName>
        <fullName evidence="20">GTP cyclohydrolase II</fullName>
    </alternativeName>
</protein>
<proteinExistence type="inferred from homology"/>
<comment type="cofactor">
    <cofactor evidence="3">
        <name>Mg(2+)</name>
        <dbReference type="ChEBI" id="CHEBI:18420"/>
    </cofactor>
</comment>
<dbReference type="Gene3D" id="3.90.870.10">
    <property type="entry name" value="DHBP synthase"/>
    <property type="match status" value="1"/>
</dbReference>
<evidence type="ECO:0000256" key="13">
    <source>
        <dbReference type="ARBA" id="ARBA00022842"/>
    </source>
</evidence>
<dbReference type="SUPFAM" id="SSF142695">
    <property type="entry name" value="RibA-like"/>
    <property type="match status" value="1"/>
</dbReference>
<comment type="catalytic activity">
    <reaction evidence="19 20">
        <text>GTP + 4 H2O = 2,5-diamino-6-hydroxy-4-(5-phosphoribosylamino)-pyrimidine + formate + 2 phosphate + 3 H(+)</text>
        <dbReference type="Rhea" id="RHEA:23704"/>
        <dbReference type="ChEBI" id="CHEBI:15377"/>
        <dbReference type="ChEBI" id="CHEBI:15378"/>
        <dbReference type="ChEBI" id="CHEBI:15740"/>
        <dbReference type="ChEBI" id="CHEBI:37565"/>
        <dbReference type="ChEBI" id="CHEBI:43474"/>
        <dbReference type="ChEBI" id="CHEBI:58614"/>
        <dbReference type="EC" id="3.5.4.25"/>
    </reaction>
</comment>
<evidence type="ECO:0000256" key="12">
    <source>
        <dbReference type="ARBA" id="ARBA00022833"/>
    </source>
</evidence>
<keyword evidence="16" id="KW-0456">Lyase</keyword>
<dbReference type="FunFam" id="3.90.870.10:FF:000001">
    <property type="entry name" value="Riboflavin biosynthesis protein RibBA"/>
    <property type="match status" value="1"/>
</dbReference>
<dbReference type="PANTHER" id="PTHR21327:SF18">
    <property type="entry name" value="3,4-DIHYDROXY-2-BUTANONE 4-PHOSPHATE SYNTHASE"/>
    <property type="match status" value="1"/>
</dbReference>
<evidence type="ECO:0000256" key="9">
    <source>
        <dbReference type="ARBA" id="ARBA00022723"/>
    </source>
</evidence>
<comment type="cofactor">
    <cofactor evidence="2">
        <name>Mn(2+)</name>
        <dbReference type="ChEBI" id="CHEBI:29035"/>
    </cofactor>
</comment>
<gene>
    <name evidence="20" type="primary">ribA</name>
    <name evidence="22" type="ORF">FC24_GL001286</name>
</gene>
<dbReference type="Gene3D" id="3.40.50.10990">
    <property type="entry name" value="GTP cyclohydrolase II"/>
    <property type="match status" value="1"/>
</dbReference>
<dbReference type="Pfam" id="PF00925">
    <property type="entry name" value="GTP_cyclohydro2"/>
    <property type="match status" value="1"/>
</dbReference>
<feature type="binding site" evidence="20">
    <location>
        <position position="352"/>
    </location>
    <ligand>
        <name>GTP</name>
        <dbReference type="ChEBI" id="CHEBI:37565"/>
    </ligand>
</feature>
<comment type="catalytic activity">
    <reaction evidence="1">
        <text>D-ribulose 5-phosphate = (2S)-2-hydroxy-3-oxobutyl phosphate + formate + H(+)</text>
        <dbReference type="Rhea" id="RHEA:18457"/>
        <dbReference type="ChEBI" id="CHEBI:15378"/>
        <dbReference type="ChEBI" id="CHEBI:15740"/>
        <dbReference type="ChEBI" id="CHEBI:58121"/>
        <dbReference type="ChEBI" id="CHEBI:58830"/>
        <dbReference type="EC" id="4.1.99.12"/>
    </reaction>
</comment>
<comment type="function">
    <text evidence="18 20">Catalyzes the conversion of GTP to 2,5-diamino-6-ribosylamino-4(3H)-pyrimidinone 5'-phosphate (DARP), formate and pyrophosphate.</text>
</comment>
<dbReference type="InterPro" id="IPR000422">
    <property type="entry name" value="DHBP_synthase_RibB"/>
</dbReference>
<dbReference type="CDD" id="cd00641">
    <property type="entry name" value="GTP_cyclohydro2"/>
    <property type="match status" value="1"/>
</dbReference>
<feature type="active site" description="Nucleophile" evidence="20">
    <location>
        <position position="326"/>
    </location>
</feature>
<feature type="domain" description="GTP cyclohydrolase II" evidence="21">
    <location>
        <begin position="206"/>
        <end position="368"/>
    </location>
</feature>
<comment type="similarity">
    <text evidence="7">In the N-terminal section; belongs to the DHBP synthase family.</text>
</comment>
<dbReference type="GO" id="GO:0008270">
    <property type="term" value="F:zinc ion binding"/>
    <property type="evidence" value="ECO:0007669"/>
    <property type="project" value="UniProtKB-UniRule"/>
</dbReference>
<evidence type="ECO:0000256" key="17">
    <source>
        <dbReference type="ARBA" id="ARBA00023268"/>
    </source>
</evidence>
<comment type="function">
    <text evidence="4">Catalyzes the conversion of D-ribulose 5-phosphate to formate and 3,4-dihydroxy-2-butanone 4-phosphate.</text>
</comment>
<dbReference type="PANTHER" id="PTHR21327">
    <property type="entry name" value="GTP CYCLOHYDROLASE II-RELATED"/>
    <property type="match status" value="1"/>
</dbReference>
<feature type="binding site" evidence="20">
    <location>
        <position position="265"/>
    </location>
    <ligand>
        <name>Zn(2+)</name>
        <dbReference type="ChEBI" id="CHEBI:29105"/>
        <note>catalytic</note>
    </ligand>
</feature>
<comment type="caution">
    <text evidence="22">The sequence shown here is derived from an EMBL/GenBank/DDBJ whole genome shotgun (WGS) entry which is preliminary data.</text>
</comment>
<feature type="binding site" evidence="20">
    <location>
        <position position="268"/>
    </location>
    <ligand>
        <name>GTP</name>
        <dbReference type="ChEBI" id="CHEBI:37565"/>
    </ligand>
</feature>
<evidence type="ECO:0000256" key="15">
    <source>
        <dbReference type="ARBA" id="ARBA00023211"/>
    </source>
</evidence>
<keyword evidence="12 20" id="KW-0862">Zinc</keyword>
<keyword evidence="11 20" id="KW-0378">Hydrolase</keyword>
<reference evidence="22 23" key="1">
    <citation type="journal article" date="2015" name="Genome Announc.">
        <title>Expanding the biotechnology potential of lactobacilli through comparative genomics of 213 strains and associated genera.</title>
        <authorList>
            <person name="Sun Z."/>
            <person name="Harris H.M."/>
            <person name="McCann A."/>
            <person name="Guo C."/>
            <person name="Argimon S."/>
            <person name="Zhang W."/>
            <person name="Yang X."/>
            <person name="Jeffery I.B."/>
            <person name="Cooney J.C."/>
            <person name="Kagawa T.F."/>
            <person name="Liu W."/>
            <person name="Song Y."/>
            <person name="Salvetti E."/>
            <person name="Wrobel A."/>
            <person name="Rasinkangas P."/>
            <person name="Parkhill J."/>
            <person name="Rea M.C."/>
            <person name="O'Sullivan O."/>
            <person name="Ritari J."/>
            <person name="Douillard F.P."/>
            <person name="Paul Ross R."/>
            <person name="Yang R."/>
            <person name="Briner A.E."/>
            <person name="Felis G.E."/>
            <person name="de Vos W.M."/>
            <person name="Barrangou R."/>
            <person name="Klaenhammer T.R."/>
            <person name="Caufield P.W."/>
            <person name="Cui Y."/>
            <person name="Zhang H."/>
            <person name="O'Toole P.W."/>
        </authorList>
    </citation>
    <scope>NUCLEOTIDE SEQUENCE [LARGE SCALE GENOMIC DNA]</scope>
    <source>
        <strain evidence="22 23">DSM 20253</strain>
    </source>
</reference>
<keyword evidence="10 20" id="KW-0547">Nucleotide-binding</keyword>
<dbReference type="RefSeq" id="WP_057873856.1">
    <property type="nucleotide sequence ID" value="NZ_AYYI01000033.1"/>
</dbReference>
<organism evidence="22 23">
    <name type="scientific">Loigolactobacillus rennini DSM 20253</name>
    <dbReference type="NCBI Taxonomy" id="1423796"/>
    <lineage>
        <taxon>Bacteria</taxon>
        <taxon>Bacillati</taxon>
        <taxon>Bacillota</taxon>
        <taxon>Bacilli</taxon>
        <taxon>Lactobacillales</taxon>
        <taxon>Lactobacillaceae</taxon>
        <taxon>Loigolactobacillus</taxon>
    </lineage>
</organism>
<feature type="binding site" evidence="20">
    <location>
        <position position="252"/>
    </location>
    <ligand>
        <name>Zn(2+)</name>
        <dbReference type="ChEBI" id="CHEBI:29105"/>
        <note>catalytic</note>
    </ligand>
</feature>
<dbReference type="GO" id="GO:0005829">
    <property type="term" value="C:cytosol"/>
    <property type="evidence" value="ECO:0007669"/>
    <property type="project" value="TreeGrafter"/>
</dbReference>
<evidence type="ECO:0000256" key="3">
    <source>
        <dbReference type="ARBA" id="ARBA00001946"/>
    </source>
</evidence>
<comment type="pathway">
    <text evidence="5 20">Cofactor biosynthesis; riboflavin biosynthesis; 5-amino-6-(D-ribitylamino)uracil from GTP: step 1/4.</text>
</comment>
<feature type="binding site" evidence="20">
    <location>
        <begin position="247"/>
        <end position="251"/>
    </location>
    <ligand>
        <name>GTP</name>
        <dbReference type="ChEBI" id="CHEBI:37565"/>
    </ligand>
</feature>
<evidence type="ECO:0000313" key="22">
    <source>
        <dbReference type="EMBL" id="KRM98465.1"/>
    </source>
</evidence>
<name>A0A0R2D3F5_9LACO</name>
<feature type="binding site" evidence="20">
    <location>
        <position position="263"/>
    </location>
    <ligand>
        <name>Zn(2+)</name>
        <dbReference type="ChEBI" id="CHEBI:29105"/>
        <note>catalytic</note>
    </ligand>
</feature>
<dbReference type="InterPro" id="IPR000926">
    <property type="entry name" value="RibA"/>
</dbReference>
<dbReference type="NCBIfam" id="TIGR00505">
    <property type="entry name" value="ribA"/>
    <property type="match status" value="1"/>
</dbReference>
<keyword evidence="13" id="KW-0460">Magnesium</keyword>
<evidence type="ECO:0000256" key="7">
    <source>
        <dbReference type="ARBA" id="ARBA00005520"/>
    </source>
</evidence>
<comment type="similarity">
    <text evidence="20">Belongs to the GTP cyclohydrolase II family.</text>
</comment>
<keyword evidence="15" id="KW-0464">Manganese</keyword>
<comment type="pathway">
    <text evidence="6">Cofactor biosynthesis; riboflavin biosynthesis; 2-hydroxy-3-oxobutyl phosphate from D-ribulose 5-phosphate: step 1/1.</text>
</comment>
<dbReference type="Proteomes" id="UP000051638">
    <property type="component" value="Unassembled WGS sequence"/>
</dbReference>
<dbReference type="InterPro" id="IPR017945">
    <property type="entry name" value="DHBP_synth_RibB-like_a/b_dom"/>
</dbReference>
<evidence type="ECO:0000256" key="14">
    <source>
        <dbReference type="ARBA" id="ARBA00023134"/>
    </source>
</evidence>
<feature type="binding site" evidence="20">
    <location>
        <begin position="290"/>
        <end position="292"/>
    </location>
    <ligand>
        <name>GTP</name>
        <dbReference type="ChEBI" id="CHEBI:37565"/>
    </ligand>
</feature>
<evidence type="ECO:0000256" key="8">
    <source>
        <dbReference type="ARBA" id="ARBA00022619"/>
    </source>
</evidence>
<comment type="cofactor">
    <cofactor evidence="20">
        <name>Zn(2+)</name>
        <dbReference type="ChEBI" id="CHEBI:29105"/>
    </cofactor>
    <text evidence="20">Binds 1 zinc ion per subunit.</text>
</comment>
<evidence type="ECO:0000259" key="21">
    <source>
        <dbReference type="Pfam" id="PF00925"/>
    </source>
</evidence>
<dbReference type="UniPathway" id="UPA00275">
    <property type="reaction ID" value="UER00399"/>
</dbReference>
<dbReference type="HAMAP" id="MF_00179">
    <property type="entry name" value="RibA"/>
    <property type="match status" value="1"/>
</dbReference>
<dbReference type="AlphaFoldDB" id="A0A0R2D3F5"/>
<dbReference type="GO" id="GO:0005525">
    <property type="term" value="F:GTP binding"/>
    <property type="evidence" value="ECO:0007669"/>
    <property type="project" value="UniProtKB-KW"/>
</dbReference>
<evidence type="ECO:0000313" key="23">
    <source>
        <dbReference type="Proteomes" id="UP000051638"/>
    </source>
</evidence>
<dbReference type="Pfam" id="PF00926">
    <property type="entry name" value="DHBP_synthase"/>
    <property type="match status" value="1"/>
</dbReference>
<evidence type="ECO:0000256" key="1">
    <source>
        <dbReference type="ARBA" id="ARBA00000141"/>
    </source>
</evidence>
<keyword evidence="8 20" id="KW-0686">Riboflavin biosynthesis</keyword>
<dbReference type="OrthoDB" id="9793111at2"/>
<dbReference type="EMBL" id="AYYI01000033">
    <property type="protein sequence ID" value="KRM98465.1"/>
    <property type="molecule type" value="Genomic_DNA"/>
</dbReference>
<dbReference type="GO" id="GO:0009231">
    <property type="term" value="P:riboflavin biosynthetic process"/>
    <property type="evidence" value="ECO:0007669"/>
    <property type="project" value="UniProtKB-UniRule"/>
</dbReference>
<dbReference type="GO" id="GO:0008686">
    <property type="term" value="F:3,4-dihydroxy-2-butanone-4-phosphate synthase activity"/>
    <property type="evidence" value="ECO:0007669"/>
    <property type="project" value="UniProtKB-EC"/>
</dbReference>
<dbReference type="FunFam" id="3.40.50.10990:FF:000001">
    <property type="entry name" value="Riboflavin biosynthesis protein RibBA"/>
    <property type="match status" value="1"/>
</dbReference>
<dbReference type="NCBIfam" id="TIGR00506">
    <property type="entry name" value="ribB"/>
    <property type="match status" value="1"/>
</dbReference>
<keyword evidence="14 20" id="KW-0342">GTP-binding</keyword>
<dbReference type="EC" id="3.5.4.25" evidence="20"/>
<feature type="active site" description="Proton acceptor" evidence="20">
    <location>
        <position position="324"/>
    </location>
</feature>
<evidence type="ECO:0000256" key="10">
    <source>
        <dbReference type="ARBA" id="ARBA00022741"/>
    </source>
</evidence>
<evidence type="ECO:0000256" key="20">
    <source>
        <dbReference type="HAMAP-Rule" id="MF_00179"/>
    </source>
</evidence>
<evidence type="ECO:0000256" key="18">
    <source>
        <dbReference type="ARBA" id="ARBA00043932"/>
    </source>
</evidence>
<feature type="binding site" evidence="20">
    <location>
        <position position="312"/>
    </location>
    <ligand>
        <name>GTP</name>
        <dbReference type="ChEBI" id="CHEBI:37565"/>
    </ligand>
</feature>